<proteinExistence type="predicted"/>
<comment type="caution">
    <text evidence="3">The sequence shown here is derived from an EMBL/GenBank/DDBJ whole genome shotgun (WGS) entry which is preliminary data.</text>
</comment>
<keyword evidence="4" id="KW-1185">Reference proteome</keyword>
<dbReference type="InterPro" id="IPR054722">
    <property type="entry name" value="PolX-like_BBD"/>
</dbReference>
<dbReference type="EMBL" id="CAJGYO010000009">
    <property type="protein sequence ID" value="CAD6252374.1"/>
    <property type="molecule type" value="Genomic_DNA"/>
</dbReference>
<dbReference type="OrthoDB" id="1751594at2759"/>
<feature type="domain" description="Retrovirus-related Pol polyprotein from transposon TNT 1-94-like beta-barrel" evidence="2">
    <location>
        <begin position="192"/>
        <end position="260"/>
    </location>
</feature>
<protein>
    <recommendedName>
        <fullName evidence="2">Retrovirus-related Pol polyprotein from transposon TNT 1-94-like beta-barrel domain-containing protein</fullName>
    </recommendedName>
</protein>
<dbReference type="Pfam" id="PF22936">
    <property type="entry name" value="Pol_BBD"/>
    <property type="match status" value="1"/>
</dbReference>
<sequence>MDPGRVLRSDGLQPPAAPVVGDGRAGAEADGLFAIPNGLDVQRRRGPGFELAVDGVQRVAGRRPCREPPNLAGAPARHLQELPSGKQTASALVRGEQVQQEEETFRGKQTADNKQTFHGMKMYKKVRGALCSRRRAGLTSCGGGESPPPSLPGCCVSPGCCARRSIAARADSRPARAHKSLYREEGNDSTKWVLDTGAAFHVTYDPSWLHCYQHRASCMCVSLKGSGSVQTKLFKLSDVHYIPGMTLNIISVGMLIKSGYNLCFTPEHCYVRDVMTGRIVGEGSRSRGTYVLDYLIVDQGRNWRPQDELRGIRPYSHATLPTDPFTEEDGEDDELKDSTDRKPEMFGQGRDLELDVNPSSWYRTCEALVASTVNQQPANLFLVDSGAYYHITKDRSLLQLYPAHLNVRSPIKYVTGVSGAVLAVTEVGYIDCPEVRLDGVLCIPGAVANLVSVGQILSQYPTMQVLFTFKEGVTFKEPSSSMRGRIRKIIGKARMEGNLFVLENLRPGLKYVKNLICSVEESSGTSSELDSPMPMEE</sequence>
<feature type="region of interest" description="Disordered" evidence="1">
    <location>
        <begin position="1"/>
        <end position="24"/>
    </location>
</feature>
<evidence type="ECO:0000313" key="3">
    <source>
        <dbReference type="EMBL" id="CAD6252374.1"/>
    </source>
</evidence>
<name>A0A811PWI9_9POAL</name>
<evidence type="ECO:0000313" key="4">
    <source>
        <dbReference type="Proteomes" id="UP000604825"/>
    </source>
</evidence>
<dbReference type="AlphaFoldDB" id="A0A811PWI9"/>
<organism evidence="3 4">
    <name type="scientific">Miscanthus lutarioriparius</name>
    <dbReference type="NCBI Taxonomy" id="422564"/>
    <lineage>
        <taxon>Eukaryota</taxon>
        <taxon>Viridiplantae</taxon>
        <taxon>Streptophyta</taxon>
        <taxon>Embryophyta</taxon>
        <taxon>Tracheophyta</taxon>
        <taxon>Spermatophyta</taxon>
        <taxon>Magnoliopsida</taxon>
        <taxon>Liliopsida</taxon>
        <taxon>Poales</taxon>
        <taxon>Poaceae</taxon>
        <taxon>PACMAD clade</taxon>
        <taxon>Panicoideae</taxon>
        <taxon>Andropogonodae</taxon>
        <taxon>Andropogoneae</taxon>
        <taxon>Saccharinae</taxon>
        <taxon>Miscanthus</taxon>
    </lineage>
</organism>
<dbReference type="Proteomes" id="UP000604825">
    <property type="component" value="Unassembled WGS sequence"/>
</dbReference>
<gene>
    <name evidence="3" type="ORF">NCGR_LOCUS36029</name>
</gene>
<accession>A0A811PWI9</accession>
<evidence type="ECO:0000256" key="1">
    <source>
        <dbReference type="SAM" id="MobiDB-lite"/>
    </source>
</evidence>
<reference evidence="3" key="1">
    <citation type="submission" date="2020-10" db="EMBL/GenBank/DDBJ databases">
        <authorList>
            <person name="Han B."/>
            <person name="Lu T."/>
            <person name="Zhao Q."/>
            <person name="Huang X."/>
            <person name="Zhao Y."/>
        </authorList>
    </citation>
    <scope>NUCLEOTIDE SEQUENCE</scope>
</reference>
<feature type="region of interest" description="Disordered" evidence="1">
    <location>
        <begin position="62"/>
        <end position="89"/>
    </location>
</feature>
<feature type="compositionally biased region" description="Acidic residues" evidence="1">
    <location>
        <begin position="325"/>
        <end position="335"/>
    </location>
</feature>
<evidence type="ECO:0000259" key="2">
    <source>
        <dbReference type="Pfam" id="PF22936"/>
    </source>
</evidence>
<feature type="region of interest" description="Disordered" evidence="1">
    <location>
        <begin position="316"/>
        <end position="346"/>
    </location>
</feature>